<sequence length="115" mass="12736">MMMMVVVKTVGSEEETLNLHFTRYTVNPNEFTVHHSSPALLSPRSFALIANLVPLHTDAHVLLSVALLPILHPINHLRGCRYPADEAPCEELEATSNPLEDYPLFPSSETSSASR</sequence>
<dbReference type="EMBL" id="BTGU01000042">
    <property type="protein sequence ID" value="GMN52660.1"/>
    <property type="molecule type" value="Genomic_DNA"/>
</dbReference>
<keyword evidence="3" id="KW-1185">Reference proteome</keyword>
<gene>
    <name evidence="2" type="ORF">TIFTF001_021802</name>
</gene>
<organism evidence="2 3">
    <name type="scientific">Ficus carica</name>
    <name type="common">Common fig</name>
    <dbReference type="NCBI Taxonomy" id="3494"/>
    <lineage>
        <taxon>Eukaryota</taxon>
        <taxon>Viridiplantae</taxon>
        <taxon>Streptophyta</taxon>
        <taxon>Embryophyta</taxon>
        <taxon>Tracheophyta</taxon>
        <taxon>Spermatophyta</taxon>
        <taxon>Magnoliopsida</taxon>
        <taxon>eudicotyledons</taxon>
        <taxon>Gunneridae</taxon>
        <taxon>Pentapetalae</taxon>
        <taxon>rosids</taxon>
        <taxon>fabids</taxon>
        <taxon>Rosales</taxon>
        <taxon>Moraceae</taxon>
        <taxon>Ficeae</taxon>
        <taxon>Ficus</taxon>
    </lineage>
</organism>
<dbReference type="Proteomes" id="UP001187192">
    <property type="component" value="Unassembled WGS sequence"/>
</dbReference>
<comment type="caution">
    <text evidence="2">The sequence shown here is derived from an EMBL/GenBank/DDBJ whole genome shotgun (WGS) entry which is preliminary data.</text>
</comment>
<protein>
    <submittedName>
        <fullName evidence="2">Uncharacterized protein</fullName>
    </submittedName>
</protein>
<reference evidence="2" key="1">
    <citation type="submission" date="2023-07" db="EMBL/GenBank/DDBJ databases">
        <title>draft genome sequence of fig (Ficus carica).</title>
        <authorList>
            <person name="Takahashi T."/>
            <person name="Nishimura K."/>
        </authorList>
    </citation>
    <scope>NUCLEOTIDE SEQUENCE</scope>
</reference>
<evidence type="ECO:0000313" key="3">
    <source>
        <dbReference type="Proteomes" id="UP001187192"/>
    </source>
</evidence>
<proteinExistence type="predicted"/>
<name>A0AA88DC91_FICCA</name>
<feature type="region of interest" description="Disordered" evidence="1">
    <location>
        <begin position="92"/>
        <end position="115"/>
    </location>
</feature>
<accession>A0AA88DC91</accession>
<evidence type="ECO:0000256" key="1">
    <source>
        <dbReference type="SAM" id="MobiDB-lite"/>
    </source>
</evidence>
<evidence type="ECO:0000313" key="2">
    <source>
        <dbReference type="EMBL" id="GMN52660.1"/>
    </source>
</evidence>
<dbReference type="AlphaFoldDB" id="A0AA88DC91"/>